<evidence type="ECO:0000256" key="1">
    <source>
        <dbReference type="ARBA" id="ARBA00023015"/>
    </source>
</evidence>
<dbReference type="Proteomes" id="UP000297391">
    <property type="component" value="Unassembled WGS sequence"/>
</dbReference>
<keyword evidence="1" id="KW-0805">Transcription regulation</keyword>
<dbReference type="Pfam" id="PF00196">
    <property type="entry name" value="GerE"/>
    <property type="match status" value="1"/>
</dbReference>
<dbReference type="InterPro" id="IPR016032">
    <property type="entry name" value="Sig_transdc_resp-reg_C-effctor"/>
</dbReference>
<dbReference type="Pfam" id="PF03472">
    <property type="entry name" value="Autoind_bind"/>
    <property type="match status" value="1"/>
</dbReference>
<dbReference type="RefSeq" id="WP_135292098.1">
    <property type="nucleotide sequence ID" value="NZ_QUZU01000057.1"/>
</dbReference>
<gene>
    <name evidence="5" type="ORF">DYL59_28295</name>
</gene>
<evidence type="ECO:0000256" key="2">
    <source>
        <dbReference type="ARBA" id="ARBA00023125"/>
    </source>
</evidence>
<proteinExistence type="predicted"/>
<evidence type="ECO:0000313" key="6">
    <source>
        <dbReference type="Proteomes" id="UP000297391"/>
    </source>
</evidence>
<reference evidence="5 6" key="1">
    <citation type="journal article" date="2019" name="Syst. Appl. Microbiol.">
        <title>New species of pathogenic Pseudomonas isolated from citrus in Tunisia: Proposal of Pseudomonas kairouanensis sp. nov. and Pseudomonas nabeulensis sp. nov.</title>
        <authorList>
            <person name="Oueslati M."/>
            <person name="Mulet M."/>
            <person name="Gomila M."/>
            <person name="Berge O."/>
            <person name="Hajlaoui M.R."/>
            <person name="Lalucat J."/>
            <person name="Sadfi-Zouaoui N."/>
            <person name="Garcia-Valdes E."/>
        </authorList>
    </citation>
    <scope>NUCLEOTIDE SEQUENCE [LARGE SCALE GENOMIC DNA]</scope>
    <source>
        <strain evidence="5 6">KC12</strain>
    </source>
</reference>
<dbReference type="PROSITE" id="PS00622">
    <property type="entry name" value="HTH_LUXR_1"/>
    <property type="match status" value="1"/>
</dbReference>
<accession>A0A4Z0AEB8</accession>
<keyword evidence="3" id="KW-0804">Transcription</keyword>
<comment type="caution">
    <text evidence="5">The sequence shown here is derived from an EMBL/GenBank/DDBJ whole genome shotgun (WGS) entry which is preliminary data.</text>
</comment>
<sequence length="237" mass="26690">MINWRNTRLPKLEGENEITSVFEMVLNHTFELGFQYCSFTMSSQLPNNQTKPVQLNNYPNEWNKLYKQAHFFEVDPVVAHCKRCVLPIVWEEKAFNTSPNLWALAQTYGVHLGWTQAVHDFQGVFSMLTLGRGEGEVKPQELYEKAGQVLWLCHAMHAVVALKFADEPSVKPASKLTPRETEILKWSAMGKTASDIATILCLSERTVGFHISSTFKKLGVNNKIGAVLAASKMGCLD</sequence>
<dbReference type="SUPFAM" id="SSF75516">
    <property type="entry name" value="Pheromone-binding domain of LuxR-like quorum-sensing transcription factors"/>
    <property type="match status" value="1"/>
</dbReference>
<dbReference type="SMART" id="SM00421">
    <property type="entry name" value="HTH_LUXR"/>
    <property type="match status" value="1"/>
</dbReference>
<dbReference type="Gene3D" id="3.30.450.80">
    <property type="entry name" value="Transcription factor LuxR-like, autoinducer-binding domain"/>
    <property type="match status" value="1"/>
</dbReference>
<dbReference type="AlphaFoldDB" id="A0A4Z0AEB8"/>
<dbReference type="EMBL" id="QUZU01000057">
    <property type="protein sequence ID" value="TFY84707.1"/>
    <property type="molecule type" value="Genomic_DNA"/>
</dbReference>
<name>A0A4Z0AEB8_9PSED</name>
<evidence type="ECO:0000313" key="5">
    <source>
        <dbReference type="EMBL" id="TFY84707.1"/>
    </source>
</evidence>
<keyword evidence="2" id="KW-0238">DNA-binding</keyword>
<dbReference type="GO" id="GO:0003677">
    <property type="term" value="F:DNA binding"/>
    <property type="evidence" value="ECO:0007669"/>
    <property type="project" value="UniProtKB-KW"/>
</dbReference>
<dbReference type="PRINTS" id="PR00038">
    <property type="entry name" value="HTHLUXR"/>
</dbReference>
<feature type="domain" description="HTH luxR-type" evidence="4">
    <location>
        <begin position="169"/>
        <end position="234"/>
    </location>
</feature>
<dbReference type="Gene3D" id="1.10.10.10">
    <property type="entry name" value="Winged helix-like DNA-binding domain superfamily/Winged helix DNA-binding domain"/>
    <property type="match status" value="1"/>
</dbReference>
<protein>
    <submittedName>
        <fullName evidence="5">LuxR family transcriptional regulator</fullName>
    </submittedName>
</protein>
<dbReference type="PANTHER" id="PTHR44688:SF16">
    <property type="entry name" value="DNA-BINDING TRANSCRIPTIONAL ACTIVATOR DEVR_DOSR"/>
    <property type="match status" value="1"/>
</dbReference>
<evidence type="ECO:0000259" key="4">
    <source>
        <dbReference type="PROSITE" id="PS50043"/>
    </source>
</evidence>
<dbReference type="OrthoDB" id="9774661at2"/>
<dbReference type="GO" id="GO:0006355">
    <property type="term" value="P:regulation of DNA-templated transcription"/>
    <property type="evidence" value="ECO:0007669"/>
    <property type="project" value="InterPro"/>
</dbReference>
<evidence type="ECO:0000256" key="3">
    <source>
        <dbReference type="ARBA" id="ARBA00023163"/>
    </source>
</evidence>
<dbReference type="CDD" id="cd06170">
    <property type="entry name" value="LuxR_C_like"/>
    <property type="match status" value="1"/>
</dbReference>
<dbReference type="InterPro" id="IPR000792">
    <property type="entry name" value="Tscrpt_reg_LuxR_C"/>
</dbReference>
<organism evidence="5 6">
    <name type="scientific">Pseudomonas kairouanensis</name>
    <dbReference type="NCBI Taxonomy" id="2293832"/>
    <lineage>
        <taxon>Bacteria</taxon>
        <taxon>Pseudomonadati</taxon>
        <taxon>Pseudomonadota</taxon>
        <taxon>Gammaproteobacteria</taxon>
        <taxon>Pseudomonadales</taxon>
        <taxon>Pseudomonadaceae</taxon>
        <taxon>Pseudomonas</taxon>
    </lineage>
</organism>
<dbReference type="InterPro" id="IPR036388">
    <property type="entry name" value="WH-like_DNA-bd_sf"/>
</dbReference>
<keyword evidence="6" id="KW-1185">Reference proteome</keyword>
<dbReference type="PROSITE" id="PS50043">
    <property type="entry name" value="HTH_LUXR_2"/>
    <property type="match status" value="1"/>
</dbReference>
<dbReference type="InterPro" id="IPR005143">
    <property type="entry name" value="TF_LuxR_autoind-bd_dom"/>
</dbReference>
<dbReference type="PANTHER" id="PTHR44688">
    <property type="entry name" value="DNA-BINDING TRANSCRIPTIONAL ACTIVATOR DEVR_DOSR"/>
    <property type="match status" value="1"/>
</dbReference>
<dbReference type="SUPFAM" id="SSF46894">
    <property type="entry name" value="C-terminal effector domain of the bipartite response regulators"/>
    <property type="match status" value="1"/>
</dbReference>
<dbReference type="InterPro" id="IPR036693">
    <property type="entry name" value="TF_LuxR_autoind-bd_dom_sf"/>
</dbReference>